<dbReference type="Proteomes" id="UP000323439">
    <property type="component" value="Unassembled WGS sequence"/>
</dbReference>
<sequence length="86" mass="10123">MYSASDPVSMIIAIIIFVIIVAFCSSTTSKDAPKRDYSNKAYEFDENLDWDDSWDDKWLHQGEYADRDDSLDNTDWDPSWDENFRK</sequence>
<keyword evidence="2" id="KW-0472">Membrane</keyword>
<dbReference type="EMBL" id="FMXB01000004">
    <property type="protein sequence ID" value="SDA46583.1"/>
    <property type="molecule type" value="Genomic_DNA"/>
</dbReference>
<accession>A0A1G5VL18</accession>
<reference evidence="3 4" key="1">
    <citation type="submission" date="2016-10" db="EMBL/GenBank/DDBJ databases">
        <authorList>
            <person name="Varghese N."/>
            <person name="Submissions S."/>
        </authorList>
    </citation>
    <scope>NUCLEOTIDE SEQUENCE [LARGE SCALE GENOMIC DNA]</scope>
    <source>
        <strain evidence="3 4">DSM 16643</strain>
    </source>
</reference>
<dbReference type="RefSeq" id="WP_149731333.1">
    <property type="nucleotide sequence ID" value="NZ_FMXB01000004.1"/>
</dbReference>
<evidence type="ECO:0000313" key="4">
    <source>
        <dbReference type="Proteomes" id="UP000323439"/>
    </source>
</evidence>
<protein>
    <submittedName>
        <fullName evidence="3">Uncharacterized protein</fullName>
    </submittedName>
</protein>
<proteinExistence type="predicted"/>
<feature type="compositionally biased region" description="Acidic residues" evidence="1">
    <location>
        <begin position="71"/>
        <end position="80"/>
    </location>
</feature>
<dbReference type="AlphaFoldDB" id="A0A1G5VL18"/>
<name>A0A1G5VL18_9EURY</name>
<keyword evidence="4" id="KW-1185">Reference proteome</keyword>
<keyword evidence="2" id="KW-0812">Transmembrane</keyword>
<evidence type="ECO:0000313" key="3">
    <source>
        <dbReference type="EMBL" id="SDA46583.1"/>
    </source>
</evidence>
<evidence type="ECO:0000256" key="1">
    <source>
        <dbReference type="SAM" id="MobiDB-lite"/>
    </source>
</evidence>
<keyword evidence="2" id="KW-1133">Transmembrane helix</keyword>
<evidence type="ECO:0000256" key="2">
    <source>
        <dbReference type="SAM" id="Phobius"/>
    </source>
</evidence>
<organism evidence="3 4">
    <name type="scientific">Methanobrevibacter millerae</name>
    <dbReference type="NCBI Taxonomy" id="230361"/>
    <lineage>
        <taxon>Archaea</taxon>
        <taxon>Methanobacteriati</taxon>
        <taxon>Methanobacteriota</taxon>
        <taxon>Methanomada group</taxon>
        <taxon>Methanobacteria</taxon>
        <taxon>Methanobacteriales</taxon>
        <taxon>Methanobacteriaceae</taxon>
        <taxon>Methanobrevibacter</taxon>
    </lineage>
</organism>
<feature type="region of interest" description="Disordered" evidence="1">
    <location>
        <begin position="66"/>
        <end position="86"/>
    </location>
</feature>
<gene>
    <name evidence="3" type="ORF">SAMN02910315_00718</name>
</gene>
<feature type="transmembrane region" description="Helical" evidence="2">
    <location>
        <begin position="6"/>
        <end position="25"/>
    </location>
</feature>